<name>A0A6M3LL14_9ZZZZ</name>
<organism evidence="1">
    <name type="scientific">viral metagenome</name>
    <dbReference type="NCBI Taxonomy" id="1070528"/>
    <lineage>
        <taxon>unclassified sequences</taxon>
        <taxon>metagenomes</taxon>
        <taxon>organismal metagenomes</taxon>
    </lineage>
</organism>
<sequence>MKITIWADTLRRTYSDGQLRPCGYCVELMDGAQVKSVNFLDTLEEAREEAAALSKEQGGVTWEIRKVY</sequence>
<protein>
    <submittedName>
        <fullName evidence="1">Uncharacterized protein</fullName>
    </submittedName>
</protein>
<dbReference type="AlphaFoldDB" id="A0A6M3LL14"/>
<dbReference type="EMBL" id="MT143281">
    <property type="protein sequence ID" value="QJA95049.1"/>
    <property type="molecule type" value="Genomic_DNA"/>
</dbReference>
<evidence type="ECO:0000313" key="1">
    <source>
        <dbReference type="EMBL" id="QJA95049.1"/>
    </source>
</evidence>
<reference evidence="1" key="1">
    <citation type="submission" date="2020-03" db="EMBL/GenBank/DDBJ databases">
        <title>The deep terrestrial virosphere.</title>
        <authorList>
            <person name="Holmfeldt K."/>
            <person name="Nilsson E."/>
            <person name="Simone D."/>
            <person name="Lopez-Fernandez M."/>
            <person name="Wu X."/>
            <person name="de Brujin I."/>
            <person name="Lundin D."/>
            <person name="Andersson A."/>
            <person name="Bertilsson S."/>
            <person name="Dopson M."/>
        </authorList>
    </citation>
    <scope>NUCLEOTIDE SEQUENCE</scope>
    <source>
        <strain evidence="1">MM415B03672</strain>
    </source>
</reference>
<gene>
    <name evidence="1" type="ORF">MM415B03672_0012</name>
</gene>
<proteinExistence type="predicted"/>
<accession>A0A6M3LL14</accession>